<evidence type="ECO:0000256" key="1">
    <source>
        <dbReference type="ARBA" id="ARBA00004251"/>
    </source>
</evidence>
<keyword evidence="4" id="KW-0433">Leucine-rich repeat</keyword>
<evidence type="ECO:0000313" key="11">
    <source>
        <dbReference type="EMBL" id="KAG5401891.1"/>
    </source>
</evidence>
<evidence type="ECO:0000256" key="8">
    <source>
        <dbReference type="ARBA" id="ARBA00023136"/>
    </source>
</evidence>
<reference evidence="11 12" key="1">
    <citation type="submission" date="2021-03" db="EMBL/GenBank/DDBJ databases">
        <authorList>
            <person name="King G.J."/>
            <person name="Bancroft I."/>
            <person name="Baten A."/>
            <person name="Bloomfield J."/>
            <person name="Borpatragohain P."/>
            <person name="He Z."/>
            <person name="Irish N."/>
            <person name="Irwin J."/>
            <person name="Liu K."/>
            <person name="Mauleon R.P."/>
            <person name="Moore J."/>
            <person name="Morris R."/>
            <person name="Ostergaard L."/>
            <person name="Wang B."/>
            <person name="Wells R."/>
        </authorList>
    </citation>
    <scope>NUCLEOTIDE SEQUENCE [LARGE SCALE GENOMIC DNA]</scope>
    <source>
        <strain evidence="11">R-o-18</strain>
        <tissue evidence="11">Leaf</tissue>
    </source>
</reference>
<dbReference type="InterPro" id="IPR032675">
    <property type="entry name" value="LRR_dom_sf"/>
</dbReference>
<evidence type="ECO:0000256" key="2">
    <source>
        <dbReference type="ARBA" id="ARBA00009592"/>
    </source>
</evidence>
<keyword evidence="10" id="KW-0325">Glycoprotein</keyword>
<comment type="similarity">
    <text evidence="2">Belongs to the RLP family.</text>
</comment>
<dbReference type="PANTHER" id="PTHR27004">
    <property type="entry name" value="RECEPTOR-LIKE PROTEIN 12 ISOFORM X1"/>
    <property type="match status" value="1"/>
</dbReference>
<keyword evidence="3" id="KW-1003">Cell membrane</keyword>
<evidence type="ECO:0000256" key="4">
    <source>
        <dbReference type="ARBA" id="ARBA00022614"/>
    </source>
</evidence>
<keyword evidence="6" id="KW-0677">Repeat</keyword>
<evidence type="ECO:0000256" key="7">
    <source>
        <dbReference type="ARBA" id="ARBA00022989"/>
    </source>
</evidence>
<dbReference type="InterPro" id="IPR001611">
    <property type="entry name" value="Leu-rich_rpt"/>
</dbReference>
<gene>
    <name evidence="11" type="primary">A04p030850.1_BraROA</name>
    <name evidence="11" type="ORF">IGI04_016498</name>
</gene>
<dbReference type="SUPFAM" id="SSF52058">
    <property type="entry name" value="L domain-like"/>
    <property type="match status" value="1"/>
</dbReference>
<comment type="subcellular location">
    <subcellularLocation>
        <location evidence="1">Cell membrane</location>
        <topology evidence="1">Single-pass type I membrane protein</topology>
    </subcellularLocation>
</comment>
<comment type="caution">
    <text evidence="11">The sequence shown here is derived from an EMBL/GenBank/DDBJ whole genome shotgun (WGS) entry which is preliminary data.</text>
</comment>
<evidence type="ECO:0000256" key="10">
    <source>
        <dbReference type="ARBA" id="ARBA00023180"/>
    </source>
</evidence>
<accession>A0ABQ7MVK8</accession>
<keyword evidence="9" id="KW-0675">Receptor</keyword>
<dbReference type="EMBL" id="JADBGQ010000004">
    <property type="protein sequence ID" value="KAG5401891.1"/>
    <property type="molecule type" value="Genomic_DNA"/>
</dbReference>
<keyword evidence="12" id="KW-1185">Reference proteome</keyword>
<keyword evidence="7" id="KW-1133">Transmembrane helix</keyword>
<proteinExistence type="inferred from homology"/>
<dbReference type="Pfam" id="PF00560">
    <property type="entry name" value="LRR_1"/>
    <property type="match status" value="1"/>
</dbReference>
<keyword evidence="5" id="KW-0812">Transmembrane</keyword>
<evidence type="ECO:0000256" key="3">
    <source>
        <dbReference type="ARBA" id="ARBA00022475"/>
    </source>
</evidence>
<name>A0ABQ7MVK8_BRACM</name>
<dbReference type="PANTHER" id="PTHR27004:SF460">
    <property type="entry name" value="RECEPTOR-LIKE PROTEIN 33"/>
    <property type="match status" value="1"/>
</dbReference>
<evidence type="ECO:0000256" key="6">
    <source>
        <dbReference type="ARBA" id="ARBA00022737"/>
    </source>
</evidence>
<keyword evidence="8" id="KW-0472">Membrane</keyword>
<dbReference type="Proteomes" id="UP000823674">
    <property type="component" value="Chromosome A04"/>
</dbReference>
<evidence type="ECO:0000313" key="12">
    <source>
        <dbReference type="Proteomes" id="UP000823674"/>
    </source>
</evidence>
<evidence type="ECO:0000256" key="5">
    <source>
        <dbReference type="ARBA" id="ARBA00022692"/>
    </source>
</evidence>
<evidence type="ECO:0000256" key="9">
    <source>
        <dbReference type="ARBA" id="ARBA00023170"/>
    </source>
</evidence>
<protein>
    <submittedName>
        <fullName evidence="11">Uncharacterized protein</fullName>
    </submittedName>
</protein>
<sequence length="155" mass="17448">MFHDGPILESFDVGYNRLIGKLPNYAVQGAFPELRIFEISDQNFTGSLPPNYFMNWKASSLQMNEDGNLQYKGLYVEQVKALTFYRAIDLSENRFLGQIPESIGEIPQGTQITGQPKSSFEGNERLCGLPLEDICTGGPHMASIQHVKKTKKERC</sequence>
<organism evidence="11 12">
    <name type="scientific">Brassica rapa subsp. trilocularis</name>
    <dbReference type="NCBI Taxonomy" id="1813537"/>
    <lineage>
        <taxon>Eukaryota</taxon>
        <taxon>Viridiplantae</taxon>
        <taxon>Streptophyta</taxon>
        <taxon>Embryophyta</taxon>
        <taxon>Tracheophyta</taxon>
        <taxon>Spermatophyta</taxon>
        <taxon>Magnoliopsida</taxon>
        <taxon>eudicotyledons</taxon>
        <taxon>Gunneridae</taxon>
        <taxon>Pentapetalae</taxon>
        <taxon>rosids</taxon>
        <taxon>malvids</taxon>
        <taxon>Brassicales</taxon>
        <taxon>Brassicaceae</taxon>
        <taxon>Brassiceae</taxon>
        <taxon>Brassica</taxon>
    </lineage>
</organism>
<dbReference type="Gene3D" id="3.80.10.10">
    <property type="entry name" value="Ribonuclease Inhibitor"/>
    <property type="match status" value="1"/>
</dbReference>